<evidence type="ECO:0000256" key="2">
    <source>
        <dbReference type="ARBA" id="ARBA00022448"/>
    </source>
</evidence>
<proteinExistence type="predicted"/>
<keyword evidence="3" id="KW-1003">Cell membrane</keyword>
<dbReference type="Pfam" id="PF04143">
    <property type="entry name" value="Sulf_transp"/>
    <property type="match status" value="1"/>
</dbReference>
<sequence>MMSHSTPFQSFLGGLSIPIPVHALLLLNGSVLGVSGFVHRAMKGNPEALSGAVGLILGGVFVAMLENTSLPPPLLPLPKVLLSGFLVGFGTKLSNGCTSGHMISGLSRFSLRSLVATATFFITGVVTTYVFHQDLPAISTTDWSIGPIGSKLLAFQAVPLALSVLLYNLSPADTQLNPSVDEHSTLVNRSDSSNSLLRLLAPLITGFHFALALRLSNLTDPTRVLSFLLLPFHRAFDPSLAFLAVGALPLNILLYHYARGNERPCLGGKWGIPNTPGKIDVKLVVGAAIFGVGWGLTGVCPGPGLVNFGRSLVGSSNPTPFAGWLGGVALGGLLAW</sequence>
<feature type="transmembrane region" description="Helical" evidence="8">
    <location>
        <begin position="279"/>
        <end position="299"/>
    </location>
</feature>
<protein>
    <submittedName>
        <fullName evidence="9">Predicted protein</fullName>
    </submittedName>
</protein>
<dbReference type="InterPro" id="IPR046513">
    <property type="entry name" value="DUF6691"/>
</dbReference>
<feature type="transmembrane region" description="Helical" evidence="8">
    <location>
        <begin position="235"/>
        <end position="258"/>
    </location>
</feature>
<dbReference type="GeneID" id="6070590"/>
<dbReference type="KEGG" id="lbc:LACBIDRAFT_306156"/>
<evidence type="ECO:0000256" key="6">
    <source>
        <dbReference type="ARBA" id="ARBA00022989"/>
    </source>
</evidence>
<evidence type="ECO:0000256" key="4">
    <source>
        <dbReference type="ARBA" id="ARBA00022519"/>
    </source>
</evidence>
<keyword evidence="4" id="KW-0997">Cell inner membrane</keyword>
<organism evidence="10">
    <name type="scientific">Laccaria bicolor (strain S238N-H82 / ATCC MYA-4686)</name>
    <name type="common">Bicoloured deceiver</name>
    <name type="synonym">Laccaria laccata var. bicolor</name>
    <dbReference type="NCBI Taxonomy" id="486041"/>
    <lineage>
        <taxon>Eukaryota</taxon>
        <taxon>Fungi</taxon>
        <taxon>Dikarya</taxon>
        <taxon>Basidiomycota</taxon>
        <taxon>Agaricomycotina</taxon>
        <taxon>Agaricomycetes</taxon>
        <taxon>Agaricomycetidae</taxon>
        <taxon>Agaricales</taxon>
        <taxon>Agaricineae</taxon>
        <taxon>Hydnangiaceae</taxon>
        <taxon>Laccaria</taxon>
    </lineage>
</organism>
<accession>B0CSW0</accession>
<dbReference type="AlphaFoldDB" id="B0CSW0"/>
<feature type="transmembrane region" description="Helical" evidence="8">
    <location>
        <begin position="48"/>
        <end position="65"/>
    </location>
</feature>
<keyword evidence="5 8" id="KW-0812">Transmembrane</keyword>
<dbReference type="HOGENOM" id="CLU_037802_1_0_1"/>
<dbReference type="InParanoid" id="B0CSW0"/>
<comment type="subcellular location">
    <subcellularLocation>
        <location evidence="1">Cell inner membrane</location>
        <topology evidence="1">Multi-pass membrane protein</topology>
    </subcellularLocation>
</comment>
<feature type="transmembrane region" description="Helical" evidence="8">
    <location>
        <begin position="77"/>
        <end position="97"/>
    </location>
</feature>
<dbReference type="Pfam" id="PF20398">
    <property type="entry name" value="DUF6691"/>
    <property type="match status" value="1"/>
</dbReference>
<dbReference type="PANTHER" id="PTHR30574">
    <property type="entry name" value="INNER MEMBRANE PROTEIN YEDE"/>
    <property type="match status" value="1"/>
</dbReference>
<evidence type="ECO:0000256" key="8">
    <source>
        <dbReference type="SAM" id="Phobius"/>
    </source>
</evidence>
<dbReference type="RefSeq" id="XP_001874939.1">
    <property type="nucleotide sequence ID" value="XM_001874904.1"/>
</dbReference>
<evidence type="ECO:0000256" key="7">
    <source>
        <dbReference type="ARBA" id="ARBA00023136"/>
    </source>
</evidence>
<dbReference type="OrthoDB" id="10254418at2759"/>
<dbReference type="InterPro" id="IPR007272">
    <property type="entry name" value="Sulf_transp_TsuA/YedE"/>
</dbReference>
<keyword evidence="10" id="KW-1185">Reference proteome</keyword>
<feature type="transmembrane region" description="Helical" evidence="8">
    <location>
        <begin position="109"/>
        <end position="132"/>
    </location>
</feature>
<evidence type="ECO:0000256" key="3">
    <source>
        <dbReference type="ARBA" id="ARBA00022475"/>
    </source>
</evidence>
<evidence type="ECO:0000256" key="1">
    <source>
        <dbReference type="ARBA" id="ARBA00004429"/>
    </source>
</evidence>
<reference evidence="9 10" key="1">
    <citation type="journal article" date="2008" name="Nature">
        <title>The genome of Laccaria bicolor provides insights into mycorrhizal symbiosis.</title>
        <authorList>
            <person name="Martin F."/>
            <person name="Aerts A."/>
            <person name="Ahren D."/>
            <person name="Brun A."/>
            <person name="Danchin E.G.J."/>
            <person name="Duchaussoy F."/>
            <person name="Gibon J."/>
            <person name="Kohler A."/>
            <person name="Lindquist E."/>
            <person name="Pereda V."/>
            <person name="Salamov A."/>
            <person name="Shapiro H.J."/>
            <person name="Wuyts J."/>
            <person name="Blaudez D."/>
            <person name="Buee M."/>
            <person name="Brokstein P."/>
            <person name="Canbaeck B."/>
            <person name="Cohen D."/>
            <person name="Courty P.E."/>
            <person name="Coutinho P.M."/>
            <person name="Delaruelle C."/>
            <person name="Detter J.C."/>
            <person name="Deveau A."/>
            <person name="DiFazio S."/>
            <person name="Duplessis S."/>
            <person name="Fraissinet-Tachet L."/>
            <person name="Lucic E."/>
            <person name="Frey-Klett P."/>
            <person name="Fourrey C."/>
            <person name="Feussner I."/>
            <person name="Gay G."/>
            <person name="Grimwood J."/>
            <person name="Hoegger P.J."/>
            <person name="Jain P."/>
            <person name="Kilaru S."/>
            <person name="Labbe J."/>
            <person name="Lin Y.C."/>
            <person name="Legue V."/>
            <person name="Le Tacon F."/>
            <person name="Marmeisse R."/>
            <person name="Melayah D."/>
            <person name="Montanini B."/>
            <person name="Muratet M."/>
            <person name="Nehls U."/>
            <person name="Niculita-Hirzel H."/>
            <person name="Oudot-Le Secq M.P."/>
            <person name="Peter M."/>
            <person name="Quesneville H."/>
            <person name="Rajashekar B."/>
            <person name="Reich M."/>
            <person name="Rouhier N."/>
            <person name="Schmutz J."/>
            <person name="Yin T."/>
            <person name="Chalot M."/>
            <person name="Henrissat B."/>
            <person name="Kuees U."/>
            <person name="Lucas S."/>
            <person name="Van de Peer Y."/>
            <person name="Podila G.K."/>
            <person name="Polle A."/>
            <person name="Pukkila P.J."/>
            <person name="Richardson P.M."/>
            <person name="Rouze P."/>
            <person name="Sanders I.R."/>
            <person name="Stajich J.E."/>
            <person name="Tunlid A."/>
            <person name="Tuskan G."/>
            <person name="Grigoriev I.V."/>
        </authorList>
    </citation>
    <scope>NUCLEOTIDE SEQUENCE [LARGE SCALE GENOMIC DNA]</scope>
    <source>
        <strain evidence="10">S238N-H82 / ATCC MYA-4686</strain>
    </source>
</reference>
<evidence type="ECO:0000256" key="5">
    <source>
        <dbReference type="ARBA" id="ARBA00022692"/>
    </source>
</evidence>
<dbReference type="GO" id="GO:0005886">
    <property type="term" value="C:plasma membrane"/>
    <property type="evidence" value="ECO:0007669"/>
    <property type="project" value="UniProtKB-SubCell"/>
</dbReference>
<feature type="transmembrane region" description="Helical" evidence="8">
    <location>
        <begin position="12"/>
        <end position="36"/>
    </location>
</feature>
<gene>
    <name evidence="9" type="ORF">LACBIDRAFT_306156</name>
</gene>
<keyword evidence="7 8" id="KW-0472">Membrane</keyword>
<keyword evidence="6 8" id="KW-1133">Transmembrane helix</keyword>
<dbReference type="PANTHER" id="PTHR30574:SF1">
    <property type="entry name" value="SULPHUR TRANSPORT DOMAIN-CONTAINING PROTEIN"/>
    <property type="match status" value="1"/>
</dbReference>
<name>B0CSW0_LACBS</name>
<dbReference type="Proteomes" id="UP000001194">
    <property type="component" value="Unassembled WGS sequence"/>
</dbReference>
<feature type="transmembrane region" description="Helical" evidence="8">
    <location>
        <begin position="152"/>
        <end position="169"/>
    </location>
</feature>
<keyword evidence="2" id="KW-0813">Transport</keyword>
<evidence type="ECO:0000313" key="10">
    <source>
        <dbReference type="Proteomes" id="UP000001194"/>
    </source>
</evidence>
<feature type="transmembrane region" description="Helical" evidence="8">
    <location>
        <begin position="196"/>
        <end position="215"/>
    </location>
</feature>
<evidence type="ECO:0000313" key="9">
    <source>
        <dbReference type="EMBL" id="EDR14380.1"/>
    </source>
</evidence>
<dbReference type="EMBL" id="DS547092">
    <property type="protein sequence ID" value="EDR14380.1"/>
    <property type="molecule type" value="Genomic_DNA"/>
</dbReference>